<keyword evidence="3" id="KW-1185">Reference proteome</keyword>
<comment type="caution">
    <text evidence="2">The sequence shown here is derived from an EMBL/GenBank/DDBJ whole genome shotgun (WGS) entry which is preliminary data.</text>
</comment>
<evidence type="ECO:0000256" key="1">
    <source>
        <dbReference type="SAM" id="Phobius"/>
    </source>
</evidence>
<feature type="transmembrane region" description="Helical" evidence="1">
    <location>
        <begin position="52"/>
        <end position="69"/>
    </location>
</feature>
<organism evidence="2 3">
    <name type="scientific">Sutcliffiella tianshenii</name>
    <dbReference type="NCBI Taxonomy" id="1463404"/>
    <lineage>
        <taxon>Bacteria</taxon>
        <taxon>Bacillati</taxon>
        <taxon>Bacillota</taxon>
        <taxon>Bacilli</taxon>
        <taxon>Bacillales</taxon>
        <taxon>Bacillaceae</taxon>
        <taxon>Sutcliffiella</taxon>
    </lineage>
</organism>
<evidence type="ECO:0000313" key="2">
    <source>
        <dbReference type="EMBL" id="MBM7618331.1"/>
    </source>
</evidence>
<feature type="transmembrane region" description="Helical" evidence="1">
    <location>
        <begin position="29"/>
        <end position="46"/>
    </location>
</feature>
<reference evidence="2 3" key="1">
    <citation type="submission" date="2021-01" db="EMBL/GenBank/DDBJ databases">
        <title>Genomic Encyclopedia of Type Strains, Phase IV (KMG-IV): sequencing the most valuable type-strain genomes for metagenomic binning, comparative biology and taxonomic classification.</title>
        <authorList>
            <person name="Goeker M."/>
        </authorList>
    </citation>
    <scope>NUCLEOTIDE SEQUENCE [LARGE SCALE GENOMIC DNA]</scope>
    <source>
        <strain evidence="2 3">DSM 25879</strain>
    </source>
</reference>
<dbReference type="Pfam" id="PF09964">
    <property type="entry name" value="DUF2198"/>
    <property type="match status" value="1"/>
</dbReference>
<dbReference type="Proteomes" id="UP000737402">
    <property type="component" value="Unassembled WGS sequence"/>
</dbReference>
<accession>A0ABS2NUK1</accession>
<name>A0ABS2NUK1_9BACI</name>
<dbReference type="RefSeq" id="WP_204412552.1">
    <property type="nucleotide sequence ID" value="NZ_JAFBED010000001.1"/>
</dbReference>
<sequence length="77" mass="8671">MSLLLVKILLAIVLPALLVVLFTRVTYSLYVGTGLTIALFIGSIIKGHAEEWYIILIDMISIGIGFIYARRMVKKFR</sequence>
<evidence type="ECO:0000313" key="3">
    <source>
        <dbReference type="Proteomes" id="UP000737402"/>
    </source>
</evidence>
<dbReference type="InterPro" id="IPR019242">
    <property type="entry name" value="DUF2198"/>
</dbReference>
<proteinExistence type="predicted"/>
<protein>
    <submittedName>
        <fullName evidence="2">General stress protein CsbA</fullName>
    </submittedName>
</protein>
<keyword evidence="1" id="KW-0472">Membrane</keyword>
<keyword evidence="1" id="KW-1133">Transmembrane helix</keyword>
<keyword evidence="1" id="KW-0812">Transmembrane</keyword>
<gene>
    <name evidence="2" type="ORF">JOC95_000173</name>
</gene>
<dbReference type="EMBL" id="JAFBED010000001">
    <property type="protein sequence ID" value="MBM7618331.1"/>
    <property type="molecule type" value="Genomic_DNA"/>
</dbReference>
<feature type="transmembrane region" description="Helical" evidence="1">
    <location>
        <begin position="6"/>
        <end position="22"/>
    </location>
</feature>